<protein>
    <submittedName>
        <fullName evidence="1">Uncharacterized protein</fullName>
    </submittedName>
</protein>
<proteinExistence type="predicted"/>
<organism evidence="1">
    <name type="scientific">Anguilla anguilla</name>
    <name type="common">European freshwater eel</name>
    <name type="synonym">Muraena anguilla</name>
    <dbReference type="NCBI Taxonomy" id="7936"/>
    <lineage>
        <taxon>Eukaryota</taxon>
        <taxon>Metazoa</taxon>
        <taxon>Chordata</taxon>
        <taxon>Craniata</taxon>
        <taxon>Vertebrata</taxon>
        <taxon>Euteleostomi</taxon>
        <taxon>Actinopterygii</taxon>
        <taxon>Neopterygii</taxon>
        <taxon>Teleostei</taxon>
        <taxon>Anguilliformes</taxon>
        <taxon>Anguillidae</taxon>
        <taxon>Anguilla</taxon>
    </lineage>
</organism>
<reference evidence="1" key="2">
    <citation type="journal article" date="2015" name="Fish Shellfish Immunol.">
        <title>Early steps in the European eel (Anguilla anguilla)-Vibrio vulnificus interaction in the gills: Role of the RtxA13 toxin.</title>
        <authorList>
            <person name="Callol A."/>
            <person name="Pajuelo D."/>
            <person name="Ebbesson L."/>
            <person name="Teles M."/>
            <person name="MacKenzie S."/>
            <person name="Amaro C."/>
        </authorList>
    </citation>
    <scope>NUCLEOTIDE SEQUENCE</scope>
</reference>
<sequence length="30" mass="3461">MLQIIVKFEADFWYISGAFPVLQCVQICVV</sequence>
<dbReference type="EMBL" id="GBXM01017123">
    <property type="protein sequence ID" value="JAH91454.1"/>
    <property type="molecule type" value="Transcribed_RNA"/>
</dbReference>
<name>A0A0E9WM35_ANGAN</name>
<accession>A0A0E9WM35</accession>
<evidence type="ECO:0000313" key="1">
    <source>
        <dbReference type="EMBL" id="JAH91454.1"/>
    </source>
</evidence>
<reference evidence="1" key="1">
    <citation type="submission" date="2014-11" db="EMBL/GenBank/DDBJ databases">
        <authorList>
            <person name="Amaro Gonzalez C."/>
        </authorList>
    </citation>
    <scope>NUCLEOTIDE SEQUENCE</scope>
</reference>
<dbReference type="AlphaFoldDB" id="A0A0E9WM35"/>